<dbReference type="Pfam" id="PF12669">
    <property type="entry name" value="FeoB_associated"/>
    <property type="match status" value="1"/>
</dbReference>
<proteinExistence type="predicted"/>
<comment type="caution">
    <text evidence="1">The sequence shown here is derived from an EMBL/GenBank/DDBJ whole genome shotgun (WGS) entry which is preliminary data.</text>
</comment>
<name>A0A9D5RBC3_9FIRM</name>
<dbReference type="RefSeq" id="WP_226392432.1">
    <property type="nucleotide sequence ID" value="NZ_JADCKB010000008.1"/>
</dbReference>
<reference evidence="1" key="1">
    <citation type="submission" date="2020-10" db="EMBL/GenBank/DDBJ databases">
        <title>ChiBAC.</title>
        <authorList>
            <person name="Zenner C."/>
            <person name="Hitch T.C.A."/>
            <person name="Clavel T."/>
        </authorList>
    </citation>
    <scope>NUCLEOTIDE SEQUENCE</scope>
    <source>
        <strain evidence="1">DSM 107454</strain>
    </source>
</reference>
<dbReference type="Proteomes" id="UP000806542">
    <property type="component" value="Unassembled WGS sequence"/>
</dbReference>
<organism evidence="1 2">
    <name type="scientific">Ructibacterium gallinarum</name>
    <dbReference type="NCBI Taxonomy" id="2779355"/>
    <lineage>
        <taxon>Bacteria</taxon>
        <taxon>Bacillati</taxon>
        <taxon>Bacillota</taxon>
        <taxon>Clostridia</taxon>
        <taxon>Eubacteriales</taxon>
        <taxon>Oscillospiraceae</taxon>
        <taxon>Ructibacterium</taxon>
    </lineage>
</organism>
<keyword evidence="2" id="KW-1185">Reference proteome</keyword>
<dbReference type="AlphaFoldDB" id="A0A9D5RBC3"/>
<evidence type="ECO:0000313" key="1">
    <source>
        <dbReference type="EMBL" id="MBE5039883.1"/>
    </source>
</evidence>
<evidence type="ECO:0000313" key="2">
    <source>
        <dbReference type="Proteomes" id="UP000806542"/>
    </source>
</evidence>
<dbReference type="EMBL" id="JADCKB010000008">
    <property type="protein sequence ID" value="MBE5039883.1"/>
    <property type="molecule type" value="Genomic_DNA"/>
</dbReference>
<accession>A0A9D5RBC3</accession>
<sequence>MFATIVLSVLLAAAVLGILYSLWKKKKKGGCCGGCSGCSGSCVCQKTHEAKK</sequence>
<protein>
    <submittedName>
        <fullName evidence="1">FeoB-associated Cys-rich membrane protein</fullName>
    </submittedName>
</protein>
<gene>
    <name evidence="1" type="ORF">INF28_05320</name>
</gene>